<evidence type="ECO:0000256" key="1">
    <source>
        <dbReference type="ARBA" id="ARBA00023015"/>
    </source>
</evidence>
<evidence type="ECO:0000256" key="4">
    <source>
        <dbReference type="ARBA" id="ARBA00023163"/>
    </source>
</evidence>
<dbReference type="SUPFAM" id="SSF51215">
    <property type="entry name" value="Regulatory protein AraC"/>
    <property type="match status" value="1"/>
</dbReference>
<evidence type="ECO:0000313" key="6">
    <source>
        <dbReference type="EMBL" id="MBO7743307.1"/>
    </source>
</evidence>
<dbReference type="Gene3D" id="2.60.120.10">
    <property type="entry name" value="Jelly Rolls"/>
    <property type="match status" value="1"/>
</dbReference>
<dbReference type="Gene3D" id="1.10.10.60">
    <property type="entry name" value="Homeodomain-like"/>
    <property type="match status" value="2"/>
</dbReference>
<keyword evidence="2" id="KW-0238">DNA-binding</keyword>
<dbReference type="InterPro" id="IPR020449">
    <property type="entry name" value="Tscrpt_reg_AraC-type_HTH"/>
</dbReference>
<accession>A0ABS3W4U1</accession>
<dbReference type="SMART" id="SM00342">
    <property type="entry name" value="HTH_ARAC"/>
    <property type="match status" value="1"/>
</dbReference>
<evidence type="ECO:0000256" key="3">
    <source>
        <dbReference type="ARBA" id="ARBA00023159"/>
    </source>
</evidence>
<dbReference type="PRINTS" id="PR00032">
    <property type="entry name" value="HTHARAC"/>
</dbReference>
<keyword evidence="4" id="KW-0804">Transcription</keyword>
<dbReference type="EMBL" id="JAGGDJ010000002">
    <property type="protein sequence ID" value="MBO7743307.1"/>
    <property type="molecule type" value="Genomic_DNA"/>
</dbReference>
<feature type="domain" description="HTH araC/xylS-type" evidence="5">
    <location>
        <begin position="171"/>
        <end position="269"/>
    </location>
</feature>
<dbReference type="InterPro" id="IPR018060">
    <property type="entry name" value="HTH_AraC"/>
</dbReference>
<dbReference type="InterPro" id="IPR050204">
    <property type="entry name" value="AraC_XylS_family_regulators"/>
</dbReference>
<proteinExistence type="predicted"/>
<dbReference type="PANTHER" id="PTHR46796">
    <property type="entry name" value="HTH-TYPE TRANSCRIPTIONAL ACTIVATOR RHAS-RELATED"/>
    <property type="match status" value="1"/>
</dbReference>
<keyword evidence="3" id="KW-0010">Activator</keyword>
<comment type="caution">
    <text evidence="6">The sequence shown here is derived from an EMBL/GenBank/DDBJ whole genome shotgun (WGS) entry which is preliminary data.</text>
</comment>
<dbReference type="InterPro" id="IPR009057">
    <property type="entry name" value="Homeodomain-like_sf"/>
</dbReference>
<protein>
    <submittedName>
        <fullName evidence="6">Helix-turn-helix transcriptional regulator</fullName>
    </submittedName>
</protein>
<dbReference type="Pfam" id="PF12833">
    <property type="entry name" value="HTH_18"/>
    <property type="match status" value="1"/>
</dbReference>
<gene>
    <name evidence="6" type="ORF">I8J29_03820</name>
</gene>
<evidence type="ECO:0000313" key="7">
    <source>
        <dbReference type="Proteomes" id="UP000670947"/>
    </source>
</evidence>
<organism evidence="6 7">
    <name type="scientific">Paenibacillus artemisiicola</name>
    <dbReference type="NCBI Taxonomy" id="1172618"/>
    <lineage>
        <taxon>Bacteria</taxon>
        <taxon>Bacillati</taxon>
        <taxon>Bacillota</taxon>
        <taxon>Bacilli</taxon>
        <taxon>Bacillales</taxon>
        <taxon>Paenibacillaceae</taxon>
        <taxon>Paenibacillus</taxon>
    </lineage>
</organism>
<keyword evidence="7" id="KW-1185">Reference proteome</keyword>
<dbReference type="PROSITE" id="PS01124">
    <property type="entry name" value="HTH_ARAC_FAMILY_2"/>
    <property type="match status" value="1"/>
</dbReference>
<name>A0ABS3W4U1_9BACL</name>
<keyword evidence="1" id="KW-0805">Transcription regulation</keyword>
<dbReference type="RefSeq" id="WP_208846350.1">
    <property type="nucleotide sequence ID" value="NZ_JAGGDJ010000002.1"/>
</dbReference>
<dbReference type="Proteomes" id="UP000670947">
    <property type="component" value="Unassembled WGS sequence"/>
</dbReference>
<dbReference type="SUPFAM" id="SSF46689">
    <property type="entry name" value="Homeodomain-like"/>
    <property type="match status" value="2"/>
</dbReference>
<dbReference type="PROSITE" id="PS00041">
    <property type="entry name" value="HTH_ARAC_FAMILY_1"/>
    <property type="match status" value="1"/>
</dbReference>
<dbReference type="InterPro" id="IPR018062">
    <property type="entry name" value="HTH_AraC-typ_CS"/>
</dbReference>
<evidence type="ECO:0000256" key="2">
    <source>
        <dbReference type="ARBA" id="ARBA00023125"/>
    </source>
</evidence>
<reference evidence="6 7" key="1">
    <citation type="submission" date="2021-03" db="EMBL/GenBank/DDBJ databases">
        <title>Paenibacillus artemisicola MWE-103 whole genome sequence.</title>
        <authorList>
            <person name="Ham Y.J."/>
        </authorList>
    </citation>
    <scope>NUCLEOTIDE SEQUENCE [LARGE SCALE GENOMIC DNA]</scope>
    <source>
        <strain evidence="6 7">MWE-103</strain>
    </source>
</reference>
<dbReference type="InterPro" id="IPR037923">
    <property type="entry name" value="HTH-like"/>
</dbReference>
<sequence length="269" mass="30142">MEMKAETQWIELWQGSESFKNDSHRHDHWMQATLPVKGTCAFTQENRSYALGEGSGLIQPPGANHHFRLGSGTSVIIVKVRERGAGGMEAVRPRFAGGESHDIRRPFDPDELAGRFRRWMTALMQGQALADPLAVQDVEHDVLAYMGGLVGAAPEGARSVPPKGIADPHMREALAYLHDCYDRALSVDELAGIALRSRYHFIRSFREATGVTPYQYLLKLRMDEAMNRLRRTRETVGRISADLGFSSTSQFHRAFLKSTGMTPQAFRQQ</sequence>
<evidence type="ECO:0000259" key="5">
    <source>
        <dbReference type="PROSITE" id="PS01124"/>
    </source>
</evidence>
<dbReference type="InterPro" id="IPR014710">
    <property type="entry name" value="RmlC-like_jellyroll"/>
</dbReference>